<keyword evidence="5" id="KW-1185">Reference proteome</keyword>
<dbReference type="Gene3D" id="3.40.50.1110">
    <property type="entry name" value="SGNH hydrolase"/>
    <property type="match status" value="1"/>
</dbReference>
<dbReference type="GO" id="GO:0016787">
    <property type="term" value="F:hydrolase activity"/>
    <property type="evidence" value="ECO:0007669"/>
    <property type="project" value="UniProtKB-KW"/>
</dbReference>
<dbReference type="Pfam" id="PF13472">
    <property type="entry name" value="Lipase_GDSL_2"/>
    <property type="match status" value="1"/>
</dbReference>
<sequence>MMHRNRMNGWSRAAVLLAVGSGLIAGGVAAPAAASEPGTALGQRHNTGHPAWHGSGHGRGEHQVWRQGPGHGRNHDGDHGRDRSFDYLALGDSYAAGYGGGELLDACRRTAEGYPALLDGVDGVTMVSNQSCAGATALSTPPEPPTGPVDLPEQINALAEGGLIGRGTDLITLTIGGNDVRFGEVVAACAGPELPATCAPALEAAQAYAETTLAAALQESLRQLRSLAPRAELVLTGYPHLFEQGTPGPLSPAAQALFNEGTDKLNAVLAAQLGRGSTFVDVVDEFAGHGVGSAEPWIIFDGGPLDLHPNATGYRDGYLAAITADVELPSGHGGCRGRS</sequence>
<feature type="domain" description="SGNH hydrolase-type esterase" evidence="3">
    <location>
        <begin position="89"/>
        <end position="315"/>
    </location>
</feature>
<keyword evidence="4" id="KW-0378">Hydrolase</keyword>
<dbReference type="Proteomes" id="UP000609874">
    <property type="component" value="Unassembled WGS sequence"/>
</dbReference>
<feature type="region of interest" description="Disordered" evidence="1">
    <location>
        <begin position="36"/>
        <end position="80"/>
    </location>
</feature>
<feature type="chain" id="PRO_5047249341" evidence="2">
    <location>
        <begin position="26"/>
        <end position="339"/>
    </location>
</feature>
<organism evidence="4 5">
    <name type="scientific">Arthrobacter gallicola</name>
    <dbReference type="NCBI Taxonomy" id="2762225"/>
    <lineage>
        <taxon>Bacteria</taxon>
        <taxon>Bacillati</taxon>
        <taxon>Actinomycetota</taxon>
        <taxon>Actinomycetes</taxon>
        <taxon>Micrococcales</taxon>
        <taxon>Micrococcaceae</taxon>
        <taxon>Arthrobacter</taxon>
    </lineage>
</organism>
<name>A0ABR8USR3_9MICC</name>
<comment type="caution">
    <text evidence="4">The sequence shown here is derived from an EMBL/GenBank/DDBJ whole genome shotgun (WGS) entry which is preliminary data.</text>
</comment>
<feature type="signal peptide" evidence="2">
    <location>
        <begin position="1"/>
        <end position="25"/>
    </location>
</feature>
<dbReference type="InterPro" id="IPR037460">
    <property type="entry name" value="SEST-like"/>
</dbReference>
<evidence type="ECO:0000313" key="5">
    <source>
        <dbReference type="Proteomes" id="UP000609874"/>
    </source>
</evidence>
<dbReference type="InterPro" id="IPR013830">
    <property type="entry name" value="SGNH_hydro"/>
</dbReference>
<dbReference type="CDD" id="cd01823">
    <property type="entry name" value="SEST_like"/>
    <property type="match status" value="1"/>
</dbReference>
<dbReference type="PANTHER" id="PTHR37981">
    <property type="entry name" value="LIPASE 2"/>
    <property type="match status" value="1"/>
</dbReference>
<dbReference type="SUPFAM" id="SSF52266">
    <property type="entry name" value="SGNH hydrolase"/>
    <property type="match status" value="1"/>
</dbReference>
<evidence type="ECO:0000256" key="1">
    <source>
        <dbReference type="SAM" id="MobiDB-lite"/>
    </source>
</evidence>
<dbReference type="EMBL" id="JACSQD010000004">
    <property type="protein sequence ID" value="MBD7995622.1"/>
    <property type="molecule type" value="Genomic_DNA"/>
</dbReference>
<dbReference type="PANTHER" id="PTHR37981:SF1">
    <property type="entry name" value="SGNH HYDROLASE-TYPE ESTERASE DOMAIN-CONTAINING PROTEIN"/>
    <property type="match status" value="1"/>
</dbReference>
<keyword evidence="2" id="KW-0732">Signal</keyword>
<accession>A0ABR8USR3</accession>
<protein>
    <submittedName>
        <fullName evidence="4">SGNH/GDSL hydrolase family protein</fullName>
    </submittedName>
</protein>
<gene>
    <name evidence="4" type="ORF">H9639_09970</name>
</gene>
<evidence type="ECO:0000256" key="2">
    <source>
        <dbReference type="SAM" id="SignalP"/>
    </source>
</evidence>
<evidence type="ECO:0000259" key="3">
    <source>
        <dbReference type="Pfam" id="PF13472"/>
    </source>
</evidence>
<dbReference type="InterPro" id="IPR036514">
    <property type="entry name" value="SGNH_hydro_sf"/>
</dbReference>
<proteinExistence type="predicted"/>
<reference evidence="4 5" key="1">
    <citation type="submission" date="2020-08" db="EMBL/GenBank/DDBJ databases">
        <title>A Genomic Blueprint of the Chicken Gut Microbiome.</title>
        <authorList>
            <person name="Gilroy R."/>
            <person name="Ravi A."/>
            <person name="Getino M."/>
            <person name="Pursley I."/>
            <person name="Horton D.L."/>
            <person name="Alikhan N.-F."/>
            <person name="Baker D."/>
            <person name="Gharbi K."/>
            <person name="Hall N."/>
            <person name="Watson M."/>
            <person name="Adriaenssens E.M."/>
            <person name="Foster-Nyarko E."/>
            <person name="Jarju S."/>
            <person name="Secka A."/>
            <person name="Antonio M."/>
            <person name="Oren A."/>
            <person name="Chaudhuri R."/>
            <person name="La Ragione R.M."/>
            <person name="Hildebrand F."/>
            <person name="Pallen M.J."/>
        </authorList>
    </citation>
    <scope>NUCLEOTIDE SEQUENCE [LARGE SCALE GENOMIC DNA]</scope>
    <source>
        <strain evidence="4 5">Sa2CUA1</strain>
    </source>
</reference>
<evidence type="ECO:0000313" key="4">
    <source>
        <dbReference type="EMBL" id="MBD7995622.1"/>
    </source>
</evidence>